<dbReference type="GO" id="GO:0006631">
    <property type="term" value="P:fatty acid metabolic process"/>
    <property type="evidence" value="ECO:0007669"/>
    <property type="project" value="TreeGrafter"/>
</dbReference>
<dbReference type="SUPFAM" id="SSF56801">
    <property type="entry name" value="Acetyl-CoA synthetase-like"/>
    <property type="match status" value="1"/>
</dbReference>
<comment type="similarity">
    <text evidence="1">Belongs to the ATP-dependent AMP-binding enzyme family.</text>
</comment>
<reference evidence="6" key="1">
    <citation type="submission" date="2019-02" db="EMBL/GenBank/DDBJ databases">
        <authorList>
            <person name="Gruber-Vodicka R. H."/>
            <person name="Seah K. B. B."/>
        </authorList>
    </citation>
    <scope>NUCLEOTIDE SEQUENCE</scope>
    <source>
        <strain evidence="4">BECK_BZ163</strain>
        <strain evidence="6">BECK_BZ164</strain>
        <strain evidence="5">BECK_BZ165</strain>
    </source>
</reference>
<dbReference type="Pfam" id="PF00501">
    <property type="entry name" value="AMP-binding"/>
    <property type="match status" value="1"/>
</dbReference>
<sequence>MRYNLLKRQKIWRELTWTLFERRQADMHWIANRLPDECCVVPVFQDQCLFFSCLFAAVTKGTPCLFLSDHSLESIKRLRSDFCCIHLVTDRDSHGTFKSDEVLRIASTTVDSVCNSVEKLVMDPAGDQIVLKVFSSGSTGIPRFYSKTWTALIEEARMIDRSLKLGDHARHLISTVPPNHMYGFSYGLFGPLHWGMSIDAERPVFPLDLRRVLLAAPDSAWVVTTPTHLRAYMESAVELPKLAGFICSTAPLPLELARSVEERFGCALIETYGSTETGAIAWRHPTQGQKWTCYDAISISMDEQMRVYAPHLPLEGQSLDDRVRLLDKSHFEIIGRSSDLVKIAGKRASLFELNAKLCDIPDVKDGTFFIPPKKADQPQDNIRLGAFVVSDEQDPQIILDELRNRIDQVFLPRPLVMVSELPRDANSKLPRAALEKLWYAHFDKGRALI</sequence>
<keyword evidence="2" id="KW-0436">Ligase</keyword>
<feature type="domain" description="AMP-dependent synthetase/ligase" evidence="3">
    <location>
        <begin position="110"/>
        <end position="297"/>
    </location>
</feature>
<dbReference type="InterPro" id="IPR042099">
    <property type="entry name" value="ANL_N_sf"/>
</dbReference>
<gene>
    <name evidence="4" type="ORF">BECKFM1743A_GA0114220_1004215</name>
    <name evidence="6" type="ORF">BECKFM1743B_GA0114221_1004414</name>
    <name evidence="5" type="ORF">BECKFM1743C_GA0114222_1004415</name>
</gene>
<evidence type="ECO:0000313" key="5">
    <source>
        <dbReference type="EMBL" id="VFJ47365.1"/>
    </source>
</evidence>
<evidence type="ECO:0000256" key="2">
    <source>
        <dbReference type="ARBA" id="ARBA00022598"/>
    </source>
</evidence>
<dbReference type="AlphaFoldDB" id="A0A450VS19"/>
<name>A0A450VS19_9GAMM</name>
<dbReference type="EMBL" id="CAADEZ010000042">
    <property type="protein sequence ID" value="VFJ47023.1"/>
    <property type="molecule type" value="Genomic_DNA"/>
</dbReference>
<dbReference type="PANTHER" id="PTHR43201:SF5">
    <property type="entry name" value="MEDIUM-CHAIN ACYL-COA LIGASE ACSF2, MITOCHONDRIAL"/>
    <property type="match status" value="1"/>
</dbReference>
<proteinExistence type="inferred from homology"/>
<dbReference type="GO" id="GO:0031956">
    <property type="term" value="F:medium-chain fatty acid-CoA ligase activity"/>
    <property type="evidence" value="ECO:0007669"/>
    <property type="project" value="TreeGrafter"/>
</dbReference>
<dbReference type="EMBL" id="CAADFL010000044">
    <property type="protein sequence ID" value="VFK07567.1"/>
    <property type="molecule type" value="Genomic_DNA"/>
</dbReference>
<dbReference type="PANTHER" id="PTHR43201">
    <property type="entry name" value="ACYL-COA SYNTHETASE"/>
    <property type="match status" value="1"/>
</dbReference>
<evidence type="ECO:0000313" key="6">
    <source>
        <dbReference type="EMBL" id="VFK07567.1"/>
    </source>
</evidence>
<protein>
    <submittedName>
        <fullName evidence="6">AMP-binding enzyme</fullName>
    </submittedName>
</protein>
<evidence type="ECO:0000259" key="3">
    <source>
        <dbReference type="Pfam" id="PF00501"/>
    </source>
</evidence>
<dbReference type="Gene3D" id="3.40.50.12780">
    <property type="entry name" value="N-terminal domain of ligase-like"/>
    <property type="match status" value="1"/>
</dbReference>
<dbReference type="InterPro" id="IPR045851">
    <property type="entry name" value="AMP-bd_C_sf"/>
</dbReference>
<evidence type="ECO:0000313" key="4">
    <source>
        <dbReference type="EMBL" id="VFJ47023.1"/>
    </source>
</evidence>
<dbReference type="InterPro" id="IPR000873">
    <property type="entry name" value="AMP-dep_synth/lig_dom"/>
</dbReference>
<accession>A0A450VS19</accession>
<evidence type="ECO:0000256" key="1">
    <source>
        <dbReference type="ARBA" id="ARBA00006432"/>
    </source>
</evidence>
<organism evidence="6">
    <name type="scientific">Candidatus Kentrum sp. FM</name>
    <dbReference type="NCBI Taxonomy" id="2126340"/>
    <lineage>
        <taxon>Bacteria</taxon>
        <taxon>Pseudomonadati</taxon>
        <taxon>Pseudomonadota</taxon>
        <taxon>Gammaproteobacteria</taxon>
        <taxon>Candidatus Kentrum</taxon>
    </lineage>
</organism>
<dbReference type="Gene3D" id="3.30.300.30">
    <property type="match status" value="1"/>
</dbReference>
<dbReference type="EMBL" id="CAADFA010000044">
    <property type="protein sequence ID" value="VFJ47365.1"/>
    <property type="molecule type" value="Genomic_DNA"/>
</dbReference>